<dbReference type="InterPro" id="IPR049806">
    <property type="entry name" value="MasK-like_C"/>
</dbReference>
<dbReference type="PROSITE" id="PS51257">
    <property type="entry name" value="PROKAR_LIPOPROTEIN"/>
    <property type="match status" value="1"/>
</dbReference>
<reference evidence="2 3" key="1">
    <citation type="submission" date="2015-07" db="EMBL/GenBank/DDBJ databases">
        <title>Genome analysis of myxobacterium Chondromyces crocatus Cm c5 reveals a high potential for natural compound synthesis and the genetic basis for the loss of fruiting body formation.</title>
        <authorList>
            <person name="Zaburannyi N."/>
            <person name="Bunk B."/>
            <person name="Maier J."/>
            <person name="Overmann J."/>
            <person name="Mueller R."/>
        </authorList>
    </citation>
    <scope>NUCLEOTIDE SEQUENCE [LARGE SCALE GENOMIC DNA]</scope>
    <source>
        <strain evidence="2 3">Cm c5</strain>
    </source>
</reference>
<sequence>MRSCVAATGLLSFALAMSGCRSEPPPEEDAELGVDAVSTTTQTASPAASAEPAQGAGNDTQGTSAEHAASTLGTATGRVDGAVLGRPGTVPTDPTAQGELPQEVIQRVIRQHAGRFRSCYEDGLRTDPKLKGTVNVTFVIGKEGNVTSAREASSDMGNEGVSACMVRVFQGMVFPAPKNGVVTVTYPLRFTSG</sequence>
<feature type="region of interest" description="Disordered" evidence="1">
    <location>
        <begin position="40"/>
        <end position="67"/>
    </location>
</feature>
<keyword evidence="3" id="KW-1185">Reference proteome</keyword>
<evidence type="ECO:0000256" key="1">
    <source>
        <dbReference type="SAM" id="MobiDB-lite"/>
    </source>
</evidence>
<protein>
    <recommendedName>
        <fullName evidence="4">TonB C-terminal domain-containing protein</fullName>
    </recommendedName>
</protein>
<gene>
    <name evidence="2" type="ORF">CMC5_080070</name>
</gene>
<evidence type="ECO:0000313" key="2">
    <source>
        <dbReference type="EMBL" id="AKT43771.1"/>
    </source>
</evidence>
<dbReference type="STRING" id="52.CMC5_080070"/>
<dbReference type="KEGG" id="ccro:CMC5_080070"/>
<dbReference type="Gene3D" id="3.30.1150.10">
    <property type="match status" value="1"/>
</dbReference>
<proteinExistence type="predicted"/>
<name>A0A0K1ESD1_CHOCO</name>
<evidence type="ECO:0008006" key="4">
    <source>
        <dbReference type="Google" id="ProtNLM"/>
    </source>
</evidence>
<evidence type="ECO:0000313" key="3">
    <source>
        <dbReference type="Proteomes" id="UP000067626"/>
    </source>
</evidence>
<dbReference type="Proteomes" id="UP000067626">
    <property type="component" value="Chromosome"/>
</dbReference>
<organism evidence="2 3">
    <name type="scientific">Chondromyces crocatus</name>
    <dbReference type="NCBI Taxonomy" id="52"/>
    <lineage>
        <taxon>Bacteria</taxon>
        <taxon>Pseudomonadati</taxon>
        <taxon>Myxococcota</taxon>
        <taxon>Polyangia</taxon>
        <taxon>Polyangiales</taxon>
        <taxon>Polyangiaceae</taxon>
        <taxon>Chondromyces</taxon>
    </lineage>
</organism>
<dbReference type="EMBL" id="CP012159">
    <property type="protein sequence ID" value="AKT43771.1"/>
    <property type="molecule type" value="Genomic_DNA"/>
</dbReference>
<feature type="compositionally biased region" description="Low complexity" evidence="1">
    <location>
        <begin position="40"/>
        <end position="57"/>
    </location>
</feature>
<dbReference type="AlphaFoldDB" id="A0A0K1ESD1"/>
<dbReference type="SUPFAM" id="SSF74653">
    <property type="entry name" value="TolA/TonB C-terminal domain"/>
    <property type="match status" value="1"/>
</dbReference>
<accession>A0A0K1ESD1</accession>
<dbReference type="NCBIfam" id="NF033768">
    <property type="entry name" value="myxo_SS_tail"/>
    <property type="match status" value="1"/>
</dbReference>